<organism evidence="1 2">
    <name type="scientific">Salinithrix halophila</name>
    <dbReference type="NCBI Taxonomy" id="1485204"/>
    <lineage>
        <taxon>Bacteria</taxon>
        <taxon>Bacillati</taxon>
        <taxon>Bacillota</taxon>
        <taxon>Bacilli</taxon>
        <taxon>Bacillales</taxon>
        <taxon>Thermoactinomycetaceae</taxon>
        <taxon>Salinithrix</taxon>
    </lineage>
</organism>
<keyword evidence="2" id="KW-1185">Reference proteome</keyword>
<protein>
    <submittedName>
        <fullName evidence="1">Uncharacterized protein</fullName>
    </submittedName>
</protein>
<evidence type="ECO:0000313" key="1">
    <source>
        <dbReference type="EMBL" id="MFC4077346.1"/>
    </source>
</evidence>
<gene>
    <name evidence="1" type="ORF">ACFOUO_11100</name>
</gene>
<name>A0ABV8JEG9_9BACL</name>
<proteinExistence type="predicted"/>
<comment type="caution">
    <text evidence="1">The sequence shown here is derived from an EMBL/GenBank/DDBJ whole genome shotgun (WGS) entry which is preliminary data.</text>
</comment>
<sequence length="44" mass="5119">MAENQWMNGGRSNNEKQGFDDWKQDCEEFGCHLFSCCIGFLVDK</sequence>
<accession>A0ABV8JEG9</accession>
<dbReference type="Proteomes" id="UP001595843">
    <property type="component" value="Unassembled WGS sequence"/>
</dbReference>
<reference evidence="2" key="1">
    <citation type="journal article" date="2019" name="Int. J. Syst. Evol. Microbiol.">
        <title>The Global Catalogue of Microorganisms (GCM) 10K type strain sequencing project: providing services to taxonomists for standard genome sequencing and annotation.</title>
        <authorList>
            <consortium name="The Broad Institute Genomics Platform"/>
            <consortium name="The Broad Institute Genome Sequencing Center for Infectious Disease"/>
            <person name="Wu L."/>
            <person name="Ma J."/>
        </authorList>
    </citation>
    <scope>NUCLEOTIDE SEQUENCE [LARGE SCALE GENOMIC DNA]</scope>
    <source>
        <strain evidence="2">IBRC-M 10813</strain>
    </source>
</reference>
<dbReference type="EMBL" id="JBHSAP010000015">
    <property type="protein sequence ID" value="MFC4077346.1"/>
    <property type="molecule type" value="Genomic_DNA"/>
</dbReference>
<evidence type="ECO:0000313" key="2">
    <source>
        <dbReference type="Proteomes" id="UP001595843"/>
    </source>
</evidence>